<dbReference type="RefSeq" id="WP_224190184.1">
    <property type="nucleotide sequence ID" value="NZ_JAIRAU010000001.1"/>
</dbReference>
<name>A0ABS7TJN3_9BACT</name>
<feature type="domain" description="FtsH ternary systems vWA" evidence="2">
    <location>
        <begin position="260"/>
        <end position="467"/>
    </location>
</feature>
<evidence type="ECO:0000313" key="4">
    <source>
        <dbReference type="Proteomes" id="UP001139031"/>
    </source>
</evidence>
<dbReference type="Proteomes" id="UP001139031">
    <property type="component" value="Unassembled WGS sequence"/>
</dbReference>
<sequence>MARRLSREELLPALKAWAYVSGYGGPLAESLPVALGWLRALWEEGFDALPLDLVHDLGTLLVEGRSFAFASSRDLADWPEDERAQRLEYEDRVLGRWILDPSVGDAHVAISGLSGELRPRALAHAIGLALGTASRATELDAGNPAILRSSWREALALFGLWPARHGAWEEPPVEASWRAWALAIRAAIVGRLGEGKLFSAEDLWELAHLADLPNESSRLALRELHAATAAIGGVSPGVAMTVRRKAQEVAVDEEDASHYPAGGFDALSTRGRFENLVRSEVAYVDAGREELGAIDLFDVRFAQGELLFYTRDESPLFDQRRRVTVVVERPLDQRHKHPELAAQTLVLVDAATLRLQADMMQVFGPSGAELHLRWRTNGKADAEAAEEEARLMAMTLADELAHRRVTLGTMSEWAEAPPRGMVVFAAHQEDPRAGARVWVRVGEPRWALGEESFAVGEPGGLRALLDALLLRLFA</sequence>
<dbReference type="InterPro" id="IPR045477">
    <property type="entry name" value="ivWA"/>
</dbReference>
<dbReference type="InterPro" id="IPR045479">
    <property type="entry name" value="ivWA-helical_N"/>
</dbReference>
<evidence type="ECO:0000259" key="2">
    <source>
        <dbReference type="Pfam" id="PF19997"/>
    </source>
</evidence>
<dbReference type="EMBL" id="JAIRAU010000001">
    <property type="protein sequence ID" value="MBZ5708435.1"/>
    <property type="molecule type" value="Genomic_DNA"/>
</dbReference>
<evidence type="ECO:0000313" key="3">
    <source>
        <dbReference type="EMBL" id="MBZ5708435.1"/>
    </source>
</evidence>
<protein>
    <recommendedName>
        <fullName evidence="5">Helicase XPB/Ssl2 N-terminal domain-containing protein</fullName>
    </recommendedName>
</protein>
<feature type="domain" description="FtsH ternary system vWA" evidence="1">
    <location>
        <begin position="8"/>
        <end position="247"/>
    </location>
</feature>
<organism evidence="3 4">
    <name type="scientific">Nannocystis pusilla</name>
    <dbReference type="NCBI Taxonomy" id="889268"/>
    <lineage>
        <taxon>Bacteria</taxon>
        <taxon>Pseudomonadati</taxon>
        <taxon>Myxococcota</taxon>
        <taxon>Polyangia</taxon>
        <taxon>Nannocystales</taxon>
        <taxon>Nannocystaceae</taxon>
        <taxon>Nannocystis</taxon>
    </lineage>
</organism>
<keyword evidence="4" id="KW-1185">Reference proteome</keyword>
<gene>
    <name evidence="3" type="ORF">K7C98_04145</name>
</gene>
<dbReference type="Pfam" id="PF19997">
    <property type="entry name" value="ivWA"/>
    <property type="match status" value="1"/>
</dbReference>
<proteinExistence type="predicted"/>
<reference evidence="3" key="1">
    <citation type="submission" date="2021-08" db="EMBL/GenBank/DDBJ databases">
        <authorList>
            <person name="Stevens D.C."/>
        </authorList>
    </citation>
    <scope>NUCLEOTIDE SEQUENCE</scope>
    <source>
        <strain evidence="3">DSM 53165</strain>
    </source>
</reference>
<accession>A0ABS7TJN3</accession>
<comment type="caution">
    <text evidence="3">The sequence shown here is derived from an EMBL/GenBank/DDBJ whole genome shotgun (WGS) entry which is preliminary data.</text>
</comment>
<evidence type="ECO:0000259" key="1">
    <source>
        <dbReference type="Pfam" id="PF19996"/>
    </source>
</evidence>
<dbReference type="Pfam" id="PF19996">
    <property type="entry name" value="ivWA-helical_N"/>
    <property type="match status" value="1"/>
</dbReference>
<evidence type="ECO:0008006" key="5">
    <source>
        <dbReference type="Google" id="ProtNLM"/>
    </source>
</evidence>